<evidence type="ECO:0000256" key="3">
    <source>
        <dbReference type="ARBA" id="ARBA00022679"/>
    </source>
</evidence>
<keyword evidence="5" id="KW-0902">Two-component regulatory system</keyword>
<reference evidence="7 8" key="1">
    <citation type="submission" date="2020-03" db="EMBL/GenBank/DDBJ databases">
        <title>Whole genome shotgun sequence of Phytohabitans flavus NBRC 107702.</title>
        <authorList>
            <person name="Komaki H."/>
            <person name="Tamura T."/>
        </authorList>
    </citation>
    <scope>NUCLEOTIDE SEQUENCE [LARGE SCALE GENOMIC DNA]</scope>
    <source>
        <strain evidence="7 8">NBRC 107702</strain>
    </source>
</reference>
<evidence type="ECO:0000313" key="7">
    <source>
        <dbReference type="EMBL" id="BCB77136.1"/>
    </source>
</evidence>
<dbReference type="Pfam" id="PF02518">
    <property type="entry name" value="HATPase_c"/>
    <property type="match status" value="1"/>
</dbReference>
<dbReference type="InterPro" id="IPR036890">
    <property type="entry name" value="HATPase_C_sf"/>
</dbReference>
<evidence type="ECO:0000256" key="1">
    <source>
        <dbReference type="ARBA" id="ARBA00000085"/>
    </source>
</evidence>
<dbReference type="PANTHER" id="PTHR24421">
    <property type="entry name" value="NITRATE/NITRITE SENSOR PROTEIN NARX-RELATED"/>
    <property type="match status" value="1"/>
</dbReference>
<evidence type="ECO:0000259" key="6">
    <source>
        <dbReference type="PROSITE" id="PS50109"/>
    </source>
</evidence>
<dbReference type="GO" id="GO:0004673">
    <property type="term" value="F:protein histidine kinase activity"/>
    <property type="evidence" value="ECO:0007669"/>
    <property type="project" value="UniProtKB-EC"/>
</dbReference>
<dbReference type="AlphaFoldDB" id="A0A6F8XTI5"/>
<proteinExistence type="predicted"/>
<keyword evidence="4" id="KW-0418">Kinase</keyword>
<name>A0A6F8XTI5_9ACTN</name>
<accession>A0A6F8XTI5</accession>
<dbReference type="Proteomes" id="UP000502508">
    <property type="component" value="Chromosome"/>
</dbReference>
<organism evidence="7 8">
    <name type="scientific">Phytohabitans flavus</name>
    <dbReference type="NCBI Taxonomy" id="1076124"/>
    <lineage>
        <taxon>Bacteria</taxon>
        <taxon>Bacillati</taxon>
        <taxon>Actinomycetota</taxon>
        <taxon>Actinomycetes</taxon>
        <taxon>Micromonosporales</taxon>
        <taxon>Micromonosporaceae</taxon>
    </lineage>
</organism>
<comment type="catalytic activity">
    <reaction evidence="1">
        <text>ATP + protein L-histidine = ADP + protein N-phospho-L-histidine.</text>
        <dbReference type="EC" id="2.7.13.3"/>
    </reaction>
</comment>
<dbReference type="InterPro" id="IPR050482">
    <property type="entry name" value="Sensor_HK_TwoCompSys"/>
</dbReference>
<evidence type="ECO:0000256" key="2">
    <source>
        <dbReference type="ARBA" id="ARBA00012438"/>
    </source>
</evidence>
<dbReference type="SMART" id="SM00387">
    <property type="entry name" value="HATPase_c"/>
    <property type="match status" value="1"/>
</dbReference>
<dbReference type="CDD" id="cd16917">
    <property type="entry name" value="HATPase_UhpB-NarQ-NarX-like"/>
    <property type="match status" value="1"/>
</dbReference>
<reference evidence="7 8" key="2">
    <citation type="submission" date="2020-03" db="EMBL/GenBank/DDBJ databases">
        <authorList>
            <person name="Ichikawa N."/>
            <person name="Kimura A."/>
            <person name="Kitahashi Y."/>
            <person name="Uohara A."/>
        </authorList>
    </citation>
    <scope>NUCLEOTIDE SEQUENCE [LARGE SCALE GENOMIC DNA]</scope>
    <source>
        <strain evidence="7 8">NBRC 107702</strain>
    </source>
</reference>
<dbReference type="InterPro" id="IPR005467">
    <property type="entry name" value="His_kinase_dom"/>
</dbReference>
<dbReference type="Gene3D" id="3.30.565.10">
    <property type="entry name" value="Histidine kinase-like ATPase, C-terminal domain"/>
    <property type="match status" value="1"/>
</dbReference>
<dbReference type="SUPFAM" id="SSF55874">
    <property type="entry name" value="ATPase domain of HSP90 chaperone/DNA topoisomerase II/histidine kinase"/>
    <property type="match status" value="1"/>
</dbReference>
<dbReference type="KEGG" id="pfla:Pflav_035460"/>
<evidence type="ECO:0000313" key="8">
    <source>
        <dbReference type="Proteomes" id="UP000502508"/>
    </source>
</evidence>
<dbReference type="EC" id="2.7.13.3" evidence="2"/>
<sequence>MALAIYRIVQEALTNALKHAGNATAHVRLSFGVYWLIVEVFDTGRGPAPGTDHVGHGLVGMRERVALYGGTLRVGPRPGGGFRVYAKIPMEQP</sequence>
<protein>
    <recommendedName>
        <fullName evidence="2">histidine kinase</fullName>
        <ecNumber evidence="2">2.7.13.3</ecNumber>
    </recommendedName>
</protein>
<evidence type="ECO:0000256" key="4">
    <source>
        <dbReference type="ARBA" id="ARBA00022777"/>
    </source>
</evidence>
<dbReference type="GO" id="GO:0000160">
    <property type="term" value="P:phosphorelay signal transduction system"/>
    <property type="evidence" value="ECO:0007669"/>
    <property type="project" value="UniProtKB-KW"/>
</dbReference>
<keyword evidence="8" id="KW-1185">Reference proteome</keyword>
<dbReference type="PANTHER" id="PTHR24421:SF10">
    <property type="entry name" value="NITRATE_NITRITE SENSOR PROTEIN NARQ"/>
    <property type="match status" value="1"/>
</dbReference>
<keyword evidence="3" id="KW-0808">Transferase</keyword>
<dbReference type="InterPro" id="IPR003594">
    <property type="entry name" value="HATPase_dom"/>
</dbReference>
<dbReference type="EMBL" id="AP022870">
    <property type="protein sequence ID" value="BCB77136.1"/>
    <property type="molecule type" value="Genomic_DNA"/>
</dbReference>
<evidence type="ECO:0000256" key="5">
    <source>
        <dbReference type="ARBA" id="ARBA00023012"/>
    </source>
</evidence>
<gene>
    <name evidence="7" type="ORF">Pflav_035460</name>
</gene>
<dbReference type="PROSITE" id="PS50109">
    <property type="entry name" value="HIS_KIN"/>
    <property type="match status" value="1"/>
</dbReference>
<feature type="domain" description="Histidine kinase" evidence="6">
    <location>
        <begin position="1"/>
        <end position="92"/>
    </location>
</feature>